<organism evidence="1 2">
    <name type="scientific">Quercus lobata</name>
    <name type="common">Valley oak</name>
    <dbReference type="NCBI Taxonomy" id="97700"/>
    <lineage>
        <taxon>Eukaryota</taxon>
        <taxon>Viridiplantae</taxon>
        <taxon>Streptophyta</taxon>
        <taxon>Embryophyta</taxon>
        <taxon>Tracheophyta</taxon>
        <taxon>Spermatophyta</taxon>
        <taxon>Magnoliopsida</taxon>
        <taxon>eudicotyledons</taxon>
        <taxon>Gunneridae</taxon>
        <taxon>Pentapetalae</taxon>
        <taxon>rosids</taxon>
        <taxon>fabids</taxon>
        <taxon>Fagales</taxon>
        <taxon>Fagaceae</taxon>
        <taxon>Quercus</taxon>
    </lineage>
</organism>
<protein>
    <submittedName>
        <fullName evidence="1">Uncharacterized protein</fullName>
    </submittedName>
</protein>
<sequence>MTCWAIWNCRNKLRVGEVVWPLNKVAGVARRHLQDFQQVRRCPSMKVHARRPWWKPPDAGFVKVNLDGAIFEDLMAAGIGSERT</sequence>
<reference evidence="1" key="2">
    <citation type="submission" date="2021-01" db="UniProtKB">
        <authorList>
            <consortium name="EnsemblPlants"/>
        </authorList>
    </citation>
    <scope>IDENTIFICATION</scope>
</reference>
<accession>A0A7N2MBB2</accession>
<keyword evidence="2" id="KW-1185">Reference proteome</keyword>
<name>A0A7N2MBB2_QUELO</name>
<proteinExistence type="predicted"/>
<dbReference type="AlphaFoldDB" id="A0A7N2MBB2"/>
<reference evidence="1 2" key="1">
    <citation type="journal article" date="2016" name="G3 (Bethesda)">
        <title>First Draft Assembly and Annotation of the Genome of a California Endemic Oak Quercus lobata Nee (Fagaceae).</title>
        <authorList>
            <person name="Sork V.L."/>
            <person name="Fitz-Gibbon S.T."/>
            <person name="Puiu D."/>
            <person name="Crepeau M."/>
            <person name="Gugger P.F."/>
            <person name="Sherman R."/>
            <person name="Stevens K."/>
            <person name="Langley C.H."/>
            <person name="Pellegrini M."/>
            <person name="Salzberg S.L."/>
        </authorList>
    </citation>
    <scope>NUCLEOTIDE SEQUENCE [LARGE SCALE GENOMIC DNA]</scope>
    <source>
        <strain evidence="1 2">cv. SW786</strain>
    </source>
</reference>
<dbReference type="Gramene" id="QL08p031687:mrna">
    <property type="protein sequence ID" value="QL08p031687:mrna:CDS:1"/>
    <property type="gene ID" value="QL08p031687"/>
</dbReference>
<dbReference type="InParanoid" id="A0A7N2MBB2"/>
<evidence type="ECO:0000313" key="1">
    <source>
        <dbReference type="EnsemblPlants" id="QL08p031687:mrna:CDS:1"/>
    </source>
</evidence>
<dbReference type="Proteomes" id="UP000594261">
    <property type="component" value="Chromosome 8"/>
</dbReference>
<evidence type="ECO:0000313" key="2">
    <source>
        <dbReference type="Proteomes" id="UP000594261"/>
    </source>
</evidence>
<dbReference type="EnsemblPlants" id="QL08p031687:mrna">
    <property type="protein sequence ID" value="QL08p031687:mrna:CDS:1"/>
    <property type="gene ID" value="QL08p031687"/>
</dbReference>
<dbReference type="EMBL" id="LRBV02000008">
    <property type="status" value="NOT_ANNOTATED_CDS"/>
    <property type="molecule type" value="Genomic_DNA"/>
</dbReference>